<dbReference type="KEGG" id="ccac:CcaHIS019_0301370"/>
<proteinExistence type="predicted"/>
<feature type="compositionally biased region" description="Low complexity" evidence="1">
    <location>
        <begin position="153"/>
        <end position="163"/>
    </location>
</feature>
<keyword evidence="3" id="KW-1185">Reference proteome</keyword>
<feature type="compositionally biased region" description="Acidic residues" evidence="1">
    <location>
        <begin position="598"/>
        <end position="608"/>
    </location>
</feature>
<dbReference type="GeneID" id="85493938"/>
<name>A0AA48L251_9TREE</name>
<protein>
    <submittedName>
        <fullName evidence="2">Uncharacterized protein</fullName>
    </submittedName>
</protein>
<feature type="compositionally biased region" description="Low complexity" evidence="1">
    <location>
        <begin position="499"/>
        <end position="512"/>
    </location>
</feature>
<feature type="region of interest" description="Disordered" evidence="1">
    <location>
        <begin position="1"/>
        <end position="211"/>
    </location>
</feature>
<feature type="compositionally biased region" description="Polar residues" evidence="1">
    <location>
        <begin position="185"/>
        <end position="199"/>
    </location>
</feature>
<feature type="compositionally biased region" description="Polar residues" evidence="1">
    <location>
        <begin position="41"/>
        <end position="58"/>
    </location>
</feature>
<organism evidence="2 3">
    <name type="scientific">Cutaneotrichosporon cavernicola</name>
    <dbReference type="NCBI Taxonomy" id="279322"/>
    <lineage>
        <taxon>Eukaryota</taxon>
        <taxon>Fungi</taxon>
        <taxon>Dikarya</taxon>
        <taxon>Basidiomycota</taxon>
        <taxon>Agaricomycotina</taxon>
        <taxon>Tremellomycetes</taxon>
        <taxon>Trichosporonales</taxon>
        <taxon>Trichosporonaceae</taxon>
        <taxon>Cutaneotrichosporon</taxon>
    </lineage>
</organism>
<evidence type="ECO:0000256" key="1">
    <source>
        <dbReference type="SAM" id="MobiDB-lite"/>
    </source>
</evidence>
<accession>A0AA48L251</accession>
<feature type="compositionally biased region" description="Polar residues" evidence="1">
    <location>
        <begin position="89"/>
        <end position="101"/>
    </location>
</feature>
<dbReference type="Proteomes" id="UP001233271">
    <property type="component" value="Chromosome 3"/>
</dbReference>
<dbReference type="RefSeq" id="XP_060455333.1">
    <property type="nucleotide sequence ID" value="XM_060598550.1"/>
</dbReference>
<feature type="region of interest" description="Disordered" evidence="1">
    <location>
        <begin position="584"/>
        <end position="608"/>
    </location>
</feature>
<gene>
    <name evidence="2" type="ORF">CcaverHIS019_0301370</name>
</gene>
<evidence type="ECO:0000313" key="3">
    <source>
        <dbReference type="Proteomes" id="UP001233271"/>
    </source>
</evidence>
<feature type="region of interest" description="Disordered" evidence="1">
    <location>
        <begin position="410"/>
        <end position="523"/>
    </location>
</feature>
<evidence type="ECO:0000313" key="2">
    <source>
        <dbReference type="EMBL" id="BEI90067.1"/>
    </source>
</evidence>
<dbReference type="EMBL" id="AP028214">
    <property type="protein sequence ID" value="BEI90067.1"/>
    <property type="molecule type" value="Genomic_DNA"/>
</dbReference>
<dbReference type="AlphaFoldDB" id="A0AA48L251"/>
<reference evidence="2" key="1">
    <citation type="journal article" date="2023" name="BMC Genomics">
        <title>Chromosome-level genome assemblies of Cutaneotrichosporon spp. (Trichosporonales, Basidiomycota) reveal imbalanced evolution between nucleotide sequences and chromosome synteny.</title>
        <authorList>
            <person name="Kobayashi Y."/>
            <person name="Kayamori A."/>
            <person name="Aoki K."/>
            <person name="Shiwa Y."/>
            <person name="Matsutani M."/>
            <person name="Fujita N."/>
            <person name="Sugita T."/>
            <person name="Iwasaki W."/>
            <person name="Tanaka N."/>
            <person name="Takashima M."/>
        </authorList>
    </citation>
    <scope>NUCLEOTIDE SEQUENCE</scope>
    <source>
        <strain evidence="2">HIS019</strain>
    </source>
</reference>
<feature type="compositionally biased region" description="Polar residues" evidence="1">
    <location>
        <begin position="475"/>
        <end position="490"/>
    </location>
</feature>
<sequence>MSSYPARRPSRTQGSQTDLPPLNTRRHNTAGPKRPVPTTPLTPFNPSRRPSTSKTNAAALNRRELPSLQHDGVENTGDPVNRPVRKISRVTSRAISGTLRSVSGRSRSFSNPPPPNRRIEDSECAPPPKRRIEDSYDLRSSKRRSKKPRFDNSECSASESSDSPYDAEGASSTIQNGKPIKKPNAKSTQRGTKSKQSARGASKTVRSVRENELRRKQVELRVAQFHAGRMYCRHPSHPLYDPRTHFTPQAYASLRLDQNGVDALGPVVEKLMWDGFTDLERRMLAAQVDRDFVKGVRLMWIINYTDFTDGIRPLAQQCGRCVRIQYPCMIIKNGKTRLCMGCYISKGHCVCATEDPKYTSSEPWKDFRLWVHRAFGFEGVGDRLGPIDWEAHLPPVPLVNPLAASISSKEGQNVTKQAAKHVAEGDTPDGIVDEVTSKLAEVEVSPNPSPATTKPAKRKGFDTAEGVATVRDKSFPQQTTAPSSSNSDSAGQRALPFRSESTTPSITLSIPTRQPPAQSRQNTNALVRESLGVPAAANVPEYVTPASSNASKTSIRRAPVKDFTNADTLAQFGLPTEARAVLGQRQVAPTASAGSGSDVDDTSDEDDGQMDVEEIENNRYSTARISNPPPAPCDLSLRTRHAVTRALLAGDLADPAYAAAWETVQAHVLVLARDINLPVDPKHFAPPHLFVARNALEAPFLRYLLEKPYLTAWNAVKALWDGDYRSSIIGPLARRLASDVAIGPPLRFPSCPWTVGDSYYAIVPNGMVVLLGSERLWGTLLVQGTSVKIFATKAWEKKFTRARITRFVKVLGYGARSVVFSYKAPEEYGTEFALWAFEQLASNCEWKPRGIEEPFLLSMGRRHALVLANDQDIALGMANKLVGNMELVTELVNRAGLE</sequence>
<feature type="compositionally biased region" description="Basic and acidic residues" evidence="1">
    <location>
        <begin position="130"/>
        <end position="140"/>
    </location>
</feature>